<dbReference type="Proteomes" id="UP000093000">
    <property type="component" value="Unassembled WGS sequence"/>
</dbReference>
<keyword evidence="2" id="KW-1185">Reference proteome</keyword>
<comment type="caution">
    <text evidence="1">The sequence shown here is derived from an EMBL/GenBank/DDBJ whole genome shotgun (WGS) entry which is preliminary data.</text>
</comment>
<evidence type="ECO:0000313" key="2">
    <source>
        <dbReference type="Proteomes" id="UP000093000"/>
    </source>
</evidence>
<evidence type="ECO:0000313" key="1">
    <source>
        <dbReference type="EMBL" id="OBZ91631.1"/>
    </source>
</evidence>
<dbReference type="AlphaFoldDB" id="A0A1C7NR82"/>
<protein>
    <submittedName>
        <fullName evidence="1">Uncharacterized protein</fullName>
    </submittedName>
</protein>
<gene>
    <name evidence="1" type="ORF">A0J61_00299</name>
</gene>
<accession>A0A1C7NR82</accession>
<sequence length="74" mass="8873">MAVHESFDKQENLYFSQVGLLRQSLFTWNICKPESRQIPAEITRVLQTIYSYRMKKQDAYLDDVKYDTEQYGPF</sequence>
<dbReference type="InParanoid" id="A0A1C7NR82"/>
<name>A0A1C7NR82_9FUNG</name>
<reference evidence="1 2" key="1">
    <citation type="submission" date="2016-03" db="EMBL/GenBank/DDBJ databases">
        <title>Choanephora cucurbitarum.</title>
        <authorList>
            <person name="Min B."/>
            <person name="Park H."/>
            <person name="Park J.-H."/>
            <person name="Shin H.-D."/>
            <person name="Choi I.-G."/>
        </authorList>
    </citation>
    <scope>NUCLEOTIDE SEQUENCE [LARGE SCALE GENOMIC DNA]</scope>
    <source>
        <strain evidence="1 2">KUS-F28377</strain>
    </source>
</reference>
<organism evidence="1 2">
    <name type="scientific">Choanephora cucurbitarum</name>
    <dbReference type="NCBI Taxonomy" id="101091"/>
    <lineage>
        <taxon>Eukaryota</taxon>
        <taxon>Fungi</taxon>
        <taxon>Fungi incertae sedis</taxon>
        <taxon>Mucoromycota</taxon>
        <taxon>Mucoromycotina</taxon>
        <taxon>Mucoromycetes</taxon>
        <taxon>Mucorales</taxon>
        <taxon>Mucorineae</taxon>
        <taxon>Choanephoraceae</taxon>
        <taxon>Choanephoroideae</taxon>
        <taxon>Choanephora</taxon>
    </lineage>
</organism>
<dbReference type="EMBL" id="LUGH01000006">
    <property type="protein sequence ID" value="OBZ91631.1"/>
    <property type="molecule type" value="Genomic_DNA"/>
</dbReference>
<proteinExistence type="predicted"/>